<dbReference type="Gene3D" id="3.40.309.10">
    <property type="entry name" value="Aldehyde Dehydrogenase, Chain A, domain 2"/>
    <property type="match status" value="1"/>
</dbReference>
<evidence type="ECO:0000313" key="6">
    <source>
        <dbReference type="EMBL" id="TDE12176.1"/>
    </source>
</evidence>
<dbReference type="PANTHER" id="PTHR11699">
    <property type="entry name" value="ALDEHYDE DEHYDROGENASE-RELATED"/>
    <property type="match status" value="1"/>
</dbReference>
<dbReference type="RefSeq" id="WP_131893073.1">
    <property type="nucleotide sequence ID" value="NZ_SMKZ01000008.1"/>
</dbReference>
<dbReference type="InterPro" id="IPR029510">
    <property type="entry name" value="Ald_DH_CS_GLU"/>
</dbReference>
<dbReference type="Gene3D" id="3.40.605.10">
    <property type="entry name" value="Aldehyde Dehydrogenase, Chain A, domain 1"/>
    <property type="match status" value="1"/>
</dbReference>
<dbReference type="OrthoDB" id="6882680at2"/>
<name>A0A4R5DE95_9ACTN</name>
<organism evidence="6 7">
    <name type="scientific">Jiangella asiatica</name>
    <dbReference type="NCBI Taxonomy" id="2530372"/>
    <lineage>
        <taxon>Bacteria</taxon>
        <taxon>Bacillati</taxon>
        <taxon>Actinomycetota</taxon>
        <taxon>Actinomycetes</taxon>
        <taxon>Jiangellales</taxon>
        <taxon>Jiangellaceae</taxon>
        <taxon>Jiangella</taxon>
    </lineage>
</organism>
<keyword evidence="2 4" id="KW-0560">Oxidoreductase</keyword>
<reference evidence="6 7" key="1">
    <citation type="submission" date="2019-03" db="EMBL/GenBank/DDBJ databases">
        <title>Draft genome sequences of novel Actinobacteria.</title>
        <authorList>
            <person name="Sahin N."/>
            <person name="Ay H."/>
            <person name="Saygin H."/>
        </authorList>
    </citation>
    <scope>NUCLEOTIDE SEQUENCE [LARGE SCALE GENOMIC DNA]</scope>
    <source>
        <strain evidence="6 7">5K138</strain>
    </source>
</reference>
<dbReference type="InterPro" id="IPR015590">
    <property type="entry name" value="Aldehyde_DH_dom"/>
</dbReference>
<feature type="domain" description="Aldehyde dehydrogenase" evidence="5">
    <location>
        <begin position="21"/>
        <end position="487"/>
    </location>
</feature>
<protein>
    <submittedName>
        <fullName evidence="6">Aldehyde dehydrogenase family protein</fullName>
    </submittedName>
</protein>
<gene>
    <name evidence="6" type="ORF">E1269_07745</name>
</gene>
<evidence type="ECO:0000259" key="5">
    <source>
        <dbReference type="Pfam" id="PF00171"/>
    </source>
</evidence>
<evidence type="ECO:0000313" key="7">
    <source>
        <dbReference type="Proteomes" id="UP000294739"/>
    </source>
</evidence>
<dbReference type="Pfam" id="PF00171">
    <property type="entry name" value="Aldedh"/>
    <property type="match status" value="1"/>
</dbReference>
<comment type="similarity">
    <text evidence="1 4">Belongs to the aldehyde dehydrogenase family.</text>
</comment>
<proteinExistence type="inferred from homology"/>
<dbReference type="InterPro" id="IPR016161">
    <property type="entry name" value="Ald_DH/histidinol_DH"/>
</dbReference>
<sequence>MSVPGPDHVAADALLLVGGDWTPGTTGRTAFVENPAHRGAIAGTVPLADERDVDHAVTAAADAAPGWAAAHWSERGPALTRAADDLESQLEDVARLLALETGMAIRTQARPEVANAVGLLRYFGGVASQVAGDTVPLPGSMLSYTRREPWGVVAAIVPWNAPVSLSVLKLAPALAAGNAVVLKPALEAPLAVLAVARILAAHLPAGVLGVVTGTGDEAGAALVAHPAVRKVSLTGGVSTARVVLRELAERIVPATLELGGKSPSIVFPDADDDRTAAGVVAAMRFSRQGQSCAAGSRLLIHESVFDSFLARVVASLEALVVGDPFDETTDVGAVTTPDQFDRICAYVTDAMVQPGARLVTGGLPPTTGPLAEGYFAVPTIFAGTGPAWRVAREEIFGPVLVALPWRDEDEVVALANDTHFGLAAYIWSRDTAAAIRAAHRIDAGWIQINHGGGAFPGQSFGGYKQSGFGREYSLAGMLEAYTQTKNVTVNLA</sequence>
<dbReference type="AlphaFoldDB" id="A0A4R5DE95"/>
<feature type="active site" evidence="3">
    <location>
        <position position="257"/>
    </location>
</feature>
<evidence type="ECO:0000256" key="3">
    <source>
        <dbReference type="PROSITE-ProRule" id="PRU10007"/>
    </source>
</evidence>
<dbReference type="EMBL" id="SMKZ01000008">
    <property type="protein sequence ID" value="TDE12176.1"/>
    <property type="molecule type" value="Genomic_DNA"/>
</dbReference>
<dbReference type="InterPro" id="IPR016163">
    <property type="entry name" value="Ald_DH_C"/>
</dbReference>
<evidence type="ECO:0000256" key="1">
    <source>
        <dbReference type="ARBA" id="ARBA00009986"/>
    </source>
</evidence>
<dbReference type="PROSITE" id="PS00070">
    <property type="entry name" value="ALDEHYDE_DEHYDR_CYS"/>
    <property type="match status" value="1"/>
</dbReference>
<accession>A0A4R5DE95</accession>
<evidence type="ECO:0000256" key="2">
    <source>
        <dbReference type="ARBA" id="ARBA00023002"/>
    </source>
</evidence>
<keyword evidence="7" id="KW-1185">Reference proteome</keyword>
<dbReference type="InterPro" id="IPR016160">
    <property type="entry name" value="Ald_DH_CS_CYS"/>
</dbReference>
<comment type="caution">
    <text evidence="6">The sequence shown here is derived from an EMBL/GenBank/DDBJ whole genome shotgun (WGS) entry which is preliminary data.</text>
</comment>
<dbReference type="InParanoid" id="A0A4R5DE95"/>
<dbReference type="PROSITE" id="PS00687">
    <property type="entry name" value="ALDEHYDE_DEHYDR_GLU"/>
    <property type="match status" value="1"/>
</dbReference>
<dbReference type="InterPro" id="IPR016162">
    <property type="entry name" value="Ald_DH_N"/>
</dbReference>
<dbReference type="FunFam" id="3.40.605.10:FF:000007">
    <property type="entry name" value="NAD/NADP-dependent betaine aldehyde dehydrogenase"/>
    <property type="match status" value="1"/>
</dbReference>
<dbReference type="Proteomes" id="UP000294739">
    <property type="component" value="Unassembled WGS sequence"/>
</dbReference>
<dbReference type="GO" id="GO:0016620">
    <property type="term" value="F:oxidoreductase activity, acting on the aldehyde or oxo group of donors, NAD or NADP as acceptor"/>
    <property type="evidence" value="ECO:0007669"/>
    <property type="project" value="InterPro"/>
</dbReference>
<evidence type="ECO:0000256" key="4">
    <source>
        <dbReference type="RuleBase" id="RU003345"/>
    </source>
</evidence>
<dbReference type="SUPFAM" id="SSF53720">
    <property type="entry name" value="ALDH-like"/>
    <property type="match status" value="1"/>
</dbReference>